<dbReference type="FunFam" id="1.10.10.10:FF:000001">
    <property type="entry name" value="LysR family transcriptional regulator"/>
    <property type="match status" value="1"/>
</dbReference>
<dbReference type="InterPro" id="IPR036390">
    <property type="entry name" value="WH_DNA-bd_sf"/>
</dbReference>
<keyword evidence="4" id="KW-0804">Transcription</keyword>
<dbReference type="AlphaFoldDB" id="A0A1S2LMR8"/>
<dbReference type="SUPFAM" id="SSF46785">
    <property type="entry name" value="Winged helix' DNA-binding domain"/>
    <property type="match status" value="1"/>
</dbReference>
<feature type="domain" description="HTH lysR-type" evidence="5">
    <location>
        <begin position="1"/>
        <end position="58"/>
    </location>
</feature>
<evidence type="ECO:0000256" key="2">
    <source>
        <dbReference type="ARBA" id="ARBA00023015"/>
    </source>
</evidence>
<name>A0A1S2LMR8_9BACI</name>
<dbReference type="GO" id="GO:0003700">
    <property type="term" value="F:DNA-binding transcription factor activity"/>
    <property type="evidence" value="ECO:0007669"/>
    <property type="project" value="InterPro"/>
</dbReference>
<evidence type="ECO:0000256" key="3">
    <source>
        <dbReference type="ARBA" id="ARBA00023125"/>
    </source>
</evidence>
<dbReference type="GO" id="GO:0000976">
    <property type="term" value="F:transcription cis-regulatory region binding"/>
    <property type="evidence" value="ECO:0007669"/>
    <property type="project" value="TreeGrafter"/>
</dbReference>
<dbReference type="PANTHER" id="PTHR30126">
    <property type="entry name" value="HTH-TYPE TRANSCRIPTIONAL REGULATOR"/>
    <property type="match status" value="1"/>
</dbReference>
<dbReference type="PANTHER" id="PTHR30126:SF40">
    <property type="entry name" value="HTH-TYPE TRANSCRIPTIONAL REGULATOR GLTR"/>
    <property type="match status" value="1"/>
</dbReference>
<comment type="caution">
    <text evidence="6">The sequence shown here is derived from an EMBL/GenBank/DDBJ whole genome shotgun (WGS) entry which is preliminary data.</text>
</comment>
<dbReference type="Proteomes" id="UP000180098">
    <property type="component" value="Unassembled WGS sequence"/>
</dbReference>
<evidence type="ECO:0000259" key="5">
    <source>
        <dbReference type="PROSITE" id="PS50931"/>
    </source>
</evidence>
<keyword evidence="2" id="KW-0805">Transcription regulation</keyword>
<comment type="similarity">
    <text evidence="1">Belongs to the LysR transcriptional regulatory family.</text>
</comment>
<dbReference type="OrthoDB" id="9785745at2"/>
<evidence type="ECO:0000256" key="1">
    <source>
        <dbReference type="ARBA" id="ARBA00009437"/>
    </source>
</evidence>
<dbReference type="Pfam" id="PF03466">
    <property type="entry name" value="LysR_substrate"/>
    <property type="match status" value="1"/>
</dbReference>
<dbReference type="PROSITE" id="PS50931">
    <property type="entry name" value="HTH_LYSR"/>
    <property type="match status" value="1"/>
</dbReference>
<dbReference type="RefSeq" id="WP_071312938.1">
    <property type="nucleotide sequence ID" value="NZ_MLQQ01000013.1"/>
</dbReference>
<dbReference type="SUPFAM" id="SSF53850">
    <property type="entry name" value="Periplasmic binding protein-like II"/>
    <property type="match status" value="1"/>
</dbReference>
<sequence>MDLHQLKTFYYVANLLNFSKAAEKVSLSQPAVSRQIESLEKYFGLDLFYRIGKKIELTDAGRRLLQYTEQILSVAEQTEKAMNSLKNLDEGEIVIGAGTTVGNYVLSPLILEFNKRYPNIETKLVIEKTSAIIEKIKDGSIDTAIIAKSLNHPEFFYQPIFRDELIPLAPNNYYQNEEVTIENLSNEVFLLREQGSNTRERIDQLMEKHHFKPKKIIELSTNEAIKHSILKGYGIGFLSKFTVQLEIDHKLLFPVKLKEECTREFSTISQKGKYSSPIMLIFNSFLKKNIHSYTK</sequence>
<protein>
    <recommendedName>
        <fullName evidence="5">HTH lysR-type domain-containing protein</fullName>
    </recommendedName>
</protein>
<dbReference type="Pfam" id="PF00126">
    <property type="entry name" value="HTH_1"/>
    <property type="match status" value="1"/>
</dbReference>
<dbReference type="Gene3D" id="3.40.190.290">
    <property type="match status" value="1"/>
</dbReference>
<evidence type="ECO:0000313" key="6">
    <source>
        <dbReference type="EMBL" id="OIJ13828.1"/>
    </source>
</evidence>
<dbReference type="InterPro" id="IPR036388">
    <property type="entry name" value="WH-like_DNA-bd_sf"/>
</dbReference>
<reference evidence="6 7" key="1">
    <citation type="submission" date="2016-10" db="EMBL/GenBank/DDBJ databases">
        <title>Draft genome sequences of four alkaliphilic bacteria belonging to the Anaerobacillus genus.</title>
        <authorList>
            <person name="Bassil N.M."/>
            <person name="Lloyd J.R."/>
        </authorList>
    </citation>
    <scope>NUCLEOTIDE SEQUENCE [LARGE SCALE GENOMIC DNA]</scope>
    <source>
        <strain evidence="6 7">DSM 15340</strain>
    </source>
</reference>
<dbReference type="Gene3D" id="1.10.10.10">
    <property type="entry name" value="Winged helix-like DNA-binding domain superfamily/Winged helix DNA-binding domain"/>
    <property type="match status" value="1"/>
</dbReference>
<dbReference type="InterPro" id="IPR000847">
    <property type="entry name" value="LysR_HTH_N"/>
</dbReference>
<keyword evidence="3" id="KW-0238">DNA-binding</keyword>
<proteinExistence type="inferred from homology"/>
<gene>
    <name evidence="6" type="ORF">BKP35_08610</name>
</gene>
<dbReference type="InterPro" id="IPR005119">
    <property type="entry name" value="LysR_subst-bd"/>
</dbReference>
<accession>A0A1S2LMR8</accession>
<dbReference type="PRINTS" id="PR00039">
    <property type="entry name" value="HTHLYSR"/>
</dbReference>
<evidence type="ECO:0000313" key="7">
    <source>
        <dbReference type="Proteomes" id="UP000180098"/>
    </source>
</evidence>
<keyword evidence="7" id="KW-1185">Reference proteome</keyword>
<dbReference type="EMBL" id="MLQQ01000013">
    <property type="protein sequence ID" value="OIJ13828.1"/>
    <property type="molecule type" value="Genomic_DNA"/>
</dbReference>
<evidence type="ECO:0000256" key="4">
    <source>
        <dbReference type="ARBA" id="ARBA00023163"/>
    </source>
</evidence>
<organism evidence="6 7">
    <name type="scientific">Anaerobacillus arseniciselenatis</name>
    <dbReference type="NCBI Taxonomy" id="85682"/>
    <lineage>
        <taxon>Bacteria</taxon>
        <taxon>Bacillati</taxon>
        <taxon>Bacillota</taxon>
        <taxon>Bacilli</taxon>
        <taxon>Bacillales</taxon>
        <taxon>Bacillaceae</taxon>
        <taxon>Anaerobacillus</taxon>
    </lineage>
</organism>